<dbReference type="Proteomes" id="UP000289340">
    <property type="component" value="Chromosome 14"/>
</dbReference>
<evidence type="ECO:0000256" key="1">
    <source>
        <dbReference type="SAM" id="MobiDB-lite"/>
    </source>
</evidence>
<keyword evidence="3" id="KW-1185">Reference proteome</keyword>
<dbReference type="EMBL" id="QZWG01000014">
    <property type="protein sequence ID" value="RZB69246.1"/>
    <property type="molecule type" value="Genomic_DNA"/>
</dbReference>
<proteinExistence type="predicted"/>
<organism evidence="2 3">
    <name type="scientific">Glycine soja</name>
    <name type="common">Wild soybean</name>
    <dbReference type="NCBI Taxonomy" id="3848"/>
    <lineage>
        <taxon>Eukaryota</taxon>
        <taxon>Viridiplantae</taxon>
        <taxon>Streptophyta</taxon>
        <taxon>Embryophyta</taxon>
        <taxon>Tracheophyta</taxon>
        <taxon>Spermatophyta</taxon>
        <taxon>Magnoliopsida</taxon>
        <taxon>eudicotyledons</taxon>
        <taxon>Gunneridae</taxon>
        <taxon>Pentapetalae</taxon>
        <taxon>rosids</taxon>
        <taxon>fabids</taxon>
        <taxon>Fabales</taxon>
        <taxon>Fabaceae</taxon>
        <taxon>Papilionoideae</taxon>
        <taxon>50 kb inversion clade</taxon>
        <taxon>NPAAA clade</taxon>
        <taxon>indigoferoid/millettioid clade</taxon>
        <taxon>Phaseoleae</taxon>
        <taxon>Glycine</taxon>
        <taxon>Glycine subgen. Soja</taxon>
    </lineage>
</organism>
<comment type="caution">
    <text evidence="2">The sequence shown here is derived from an EMBL/GenBank/DDBJ whole genome shotgun (WGS) entry which is preliminary data.</text>
</comment>
<evidence type="ECO:0008006" key="4">
    <source>
        <dbReference type="Google" id="ProtNLM"/>
    </source>
</evidence>
<feature type="region of interest" description="Disordered" evidence="1">
    <location>
        <begin position="149"/>
        <end position="217"/>
    </location>
</feature>
<feature type="compositionally biased region" description="Polar residues" evidence="1">
    <location>
        <begin position="149"/>
        <end position="184"/>
    </location>
</feature>
<dbReference type="AlphaFoldDB" id="A0A445H6P7"/>
<accession>A0A445H6P7</accession>
<protein>
    <recommendedName>
        <fullName evidence="4">Thioredoxin domain-containing protein</fullName>
    </recommendedName>
</protein>
<reference evidence="2 3" key="1">
    <citation type="submission" date="2018-09" db="EMBL/GenBank/DDBJ databases">
        <title>A high-quality reference genome of wild soybean provides a powerful tool to mine soybean genomes.</title>
        <authorList>
            <person name="Xie M."/>
            <person name="Chung C.Y.L."/>
            <person name="Li M.-W."/>
            <person name="Wong F.-L."/>
            <person name="Chan T.-F."/>
            <person name="Lam H.-M."/>
        </authorList>
    </citation>
    <scope>NUCLEOTIDE SEQUENCE [LARGE SCALE GENOMIC DNA]</scope>
    <source>
        <strain evidence="3">cv. W05</strain>
        <tissue evidence="2">Hypocotyl of etiolated seedlings</tissue>
    </source>
</reference>
<name>A0A445H6P7_GLYSO</name>
<gene>
    <name evidence="2" type="ORF">D0Y65_038849</name>
</gene>
<evidence type="ECO:0000313" key="3">
    <source>
        <dbReference type="Proteomes" id="UP000289340"/>
    </source>
</evidence>
<evidence type="ECO:0000313" key="2">
    <source>
        <dbReference type="EMBL" id="RZB69246.1"/>
    </source>
</evidence>
<sequence>MGLGSGFPRCPRVGYRYGYGYGITVSAPTPTPNPPRHYNINKNLHLGTIPSLGKIHSPSASSVSSWKKKTSPIAASESEAEAKAFALTLTSGKEATLLEFYSPKCRLYNFLLKFVSEVETRNSNWLNIVMADAENPNWLPELKSMAENMQNEEPSSHQLTPQSSDHPILLSSHQPTPVESSTGTAEGPNNEPMQQPPSLEVDDHGVSSTKTGGGRLKSIEWKHFDKIKTVDGQDKAQ</sequence>